<keyword evidence="2" id="KW-1185">Reference proteome</keyword>
<proteinExistence type="predicted"/>
<dbReference type="EMBL" id="MU551652">
    <property type="protein sequence ID" value="KAI5620057.1"/>
    <property type="molecule type" value="Genomic_DNA"/>
</dbReference>
<accession>A0AAD5APG8</accession>
<sequence length="84" mass="9776">MEQRRFRKVKGILNQHGSHSILQHHEVPSGLRLFGSDFTIRRDDEPKRTSEFCRVFLESKQTPEVISIMKPPAQSTHLNPIKLL</sequence>
<evidence type="ECO:0000313" key="1">
    <source>
        <dbReference type="EMBL" id="KAI5620057.1"/>
    </source>
</evidence>
<organism evidence="1 2">
    <name type="scientific">Silurus asotus</name>
    <name type="common">Amur catfish</name>
    <name type="synonym">Parasilurus asotus</name>
    <dbReference type="NCBI Taxonomy" id="30991"/>
    <lineage>
        <taxon>Eukaryota</taxon>
        <taxon>Metazoa</taxon>
        <taxon>Chordata</taxon>
        <taxon>Craniata</taxon>
        <taxon>Vertebrata</taxon>
        <taxon>Euteleostomi</taxon>
        <taxon>Actinopterygii</taxon>
        <taxon>Neopterygii</taxon>
        <taxon>Teleostei</taxon>
        <taxon>Ostariophysi</taxon>
        <taxon>Siluriformes</taxon>
        <taxon>Siluridae</taxon>
        <taxon>Silurus</taxon>
    </lineage>
</organism>
<reference evidence="1" key="1">
    <citation type="submission" date="2018-07" db="EMBL/GenBank/DDBJ databases">
        <title>Comparative genomics of catfishes provides insights into carnivory and benthic adaptation.</title>
        <authorList>
            <person name="Zhang Y."/>
            <person name="Wang D."/>
            <person name="Peng Z."/>
            <person name="Zheng S."/>
            <person name="Shao F."/>
            <person name="Tao W."/>
        </authorList>
    </citation>
    <scope>NUCLEOTIDE SEQUENCE</scope>
    <source>
        <strain evidence="1">Chongqing</strain>
    </source>
</reference>
<evidence type="ECO:0000313" key="2">
    <source>
        <dbReference type="Proteomes" id="UP001205998"/>
    </source>
</evidence>
<protein>
    <submittedName>
        <fullName evidence="1">Uncharacterized protein</fullName>
    </submittedName>
</protein>
<dbReference type="Proteomes" id="UP001205998">
    <property type="component" value="Unassembled WGS sequence"/>
</dbReference>
<gene>
    <name evidence="1" type="ORF">C0J50_20362</name>
</gene>
<dbReference type="AlphaFoldDB" id="A0AAD5APG8"/>
<name>A0AAD5APG8_SILAS</name>
<comment type="caution">
    <text evidence="1">The sequence shown here is derived from an EMBL/GenBank/DDBJ whole genome shotgun (WGS) entry which is preliminary data.</text>
</comment>